<reference evidence="2 3" key="1">
    <citation type="submission" date="2018-05" db="EMBL/GenBank/DDBJ databases">
        <title>The draft genome of strain NS-104.</title>
        <authorList>
            <person name="Hang P."/>
            <person name="Jiang J."/>
        </authorList>
    </citation>
    <scope>NUCLEOTIDE SEQUENCE [LARGE SCALE GENOMIC DNA]</scope>
    <source>
        <strain evidence="2 3">NS-104</strain>
    </source>
</reference>
<dbReference type="Pfam" id="PF18856">
    <property type="entry name" value="baeRF_family12"/>
    <property type="match status" value="1"/>
</dbReference>
<proteinExistence type="predicted"/>
<feature type="compositionally biased region" description="Basic and acidic residues" evidence="1">
    <location>
        <begin position="45"/>
        <end position="56"/>
    </location>
</feature>
<dbReference type="InterPro" id="IPR041374">
    <property type="entry name" value="BaeRF_family12"/>
</dbReference>
<protein>
    <recommendedName>
        <fullName evidence="4">Host attachment protein</fullName>
    </recommendedName>
</protein>
<dbReference type="EMBL" id="QFBC01000005">
    <property type="protein sequence ID" value="PWE55742.1"/>
    <property type="molecule type" value="Genomic_DNA"/>
</dbReference>
<dbReference type="RefSeq" id="WP_109458819.1">
    <property type="nucleotide sequence ID" value="NZ_QFBC01000005.1"/>
</dbReference>
<accession>A0A2U2DR46</accession>
<evidence type="ECO:0000313" key="3">
    <source>
        <dbReference type="Proteomes" id="UP000245252"/>
    </source>
</evidence>
<evidence type="ECO:0000313" key="2">
    <source>
        <dbReference type="EMBL" id="PWE55742.1"/>
    </source>
</evidence>
<dbReference type="OrthoDB" id="9812459at2"/>
<keyword evidence="3" id="KW-1185">Reference proteome</keyword>
<organism evidence="2 3">
    <name type="scientific">Metarhizobium album</name>
    <dbReference type="NCBI Taxonomy" id="2182425"/>
    <lineage>
        <taxon>Bacteria</taxon>
        <taxon>Pseudomonadati</taxon>
        <taxon>Pseudomonadota</taxon>
        <taxon>Alphaproteobacteria</taxon>
        <taxon>Hyphomicrobiales</taxon>
        <taxon>Rhizobiaceae</taxon>
        <taxon>Metarhizobium</taxon>
    </lineage>
</organism>
<gene>
    <name evidence="2" type="ORF">DEM27_13780</name>
</gene>
<comment type="caution">
    <text evidence="2">The sequence shown here is derived from an EMBL/GenBank/DDBJ whole genome shotgun (WGS) entry which is preliminary data.</text>
</comment>
<feature type="region of interest" description="Disordered" evidence="1">
    <location>
        <begin position="45"/>
        <end position="66"/>
    </location>
</feature>
<dbReference type="Proteomes" id="UP000245252">
    <property type="component" value="Unassembled WGS sequence"/>
</dbReference>
<evidence type="ECO:0000256" key="1">
    <source>
        <dbReference type="SAM" id="MobiDB-lite"/>
    </source>
</evidence>
<dbReference type="AlphaFoldDB" id="A0A2U2DR46"/>
<evidence type="ECO:0008006" key="4">
    <source>
        <dbReference type="Google" id="ProtNLM"/>
    </source>
</evidence>
<name>A0A2U2DR46_9HYPH</name>
<sequence length="151" mass="16397">MDPIRIPWKSWVVVCDGAKALILRNDGDADLINLKVVDTLTQPNDKTREIGTDRPGRAYSPPGVSRSAMEETDWHAQAEEDFLKEVAARISDIAAGNETQRIVLVAPPTALGILRQSLGNAAGTAITAEIPKDYAQMPVPEIEKNLLRLAA</sequence>